<evidence type="ECO:0000313" key="2">
    <source>
        <dbReference type="Proteomes" id="UP001279734"/>
    </source>
</evidence>
<proteinExistence type="predicted"/>
<dbReference type="EMBL" id="BSYO01000020">
    <property type="protein sequence ID" value="GMH19092.1"/>
    <property type="molecule type" value="Genomic_DNA"/>
</dbReference>
<dbReference type="AlphaFoldDB" id="A0AAD3XVH7"/>
<reference evidence="1" key="1">
    <citation type="submission" date="2023-05" db="EMBL/GenBank/DDBJ databases">
        <title>Nepenthes gracilis genome sequencing.</title>
        <authorList>
            <person name="Fukushima K."/>
        </authorList>
    </citation>
    <scope>NUCLEOTIDE SEQUENCE</scope>
    <source>
        <strain evidence="1">SING2019-196</strain>
    </source>
</reference>
<gene>
    <name evidence="1" type="ORF">Nepgr_020933</name>
</gene>
<dbReference type="Proteomes" id="UP001279734">
    <property type="component" value="Unassembled WGS sequence"/>
</dbReference>
<comment type="caution">
    <text evidence="1">The sequence shown here is derived from an EMBL/GenBank/DDBJ whole genome shotgun (WGS) entry which is preliminary data.</text>
</comment>
<protein>
    <submittedName>
        <fullName evidence="1">Uncharacterized protein</fullName>
    </submittedName>
</protein>
<keyword evidence="2" id="KW-1185">Reference proteome</keyword>
<name>A0AAD3XVH7_NEPGR</name>
<sequence>MDSFWLKFSVNDLTGHSGMAQVGFKLMEWPDFGSNSLVNGLTGFGGMWSPWQHEKREISGRALADGMDGFWLKFSVNDLTGHSGMAQVCKPLLPEWNGYAGKFLPSCLDWPGWSGSLEFQVDLPGVQECRWVKVWDGMDVTVRMAGLPELGGMSYGTGSLDFDEFWFAPRCRFA</sequence>
<evidence type="ECO:0000313" key="1">
    <source>
        <dbReference type="EMBL" id="GMH19092.1"/>
    </source>
</evidence>
<accession>A0AAD3XVH7</accession>
<organism evidence="1 2">
    <name type="scientific">Nepenthes gracilis</name>
    <name type="common">Slender pitcher plant</name>
    <dbReference type="NCBI Taxonomy" id="150966"/>
    <lineage>
        <taxon>Eukaryota</taxon>
        <taxon>Viridiplantae</taxon>
        <taxon>Streptophyta</taxon>
        <taxon>Embryophyta</taxon>
        <taxon>Tracheophyta</taxon>
        <taxon>Spermatophyta</taxon>
        <taxon>Magnoliopsida</taxon>
        <taxon>eudicotyledons</taxon>
        <taxon>Gunneridae</taxon>
        <taxon>Pentapetalae</taxon>
        <taxon>Caryophyllales</taxon>
        <taxon>Nepenthaceae</taxon>
        <taxon>Nepenthes</taxon>
    </lineage>
</organism>